<sequence length="140" mass="14744">MFRFFAAFVLCIWGSTSAFALPETAVVLNGIDNTASTARLDLNTSQLGVLNFPSFPALGTLEGNYVYISLSGANEVRVYDAMNLAPVATLPTGAGTNPYAVVGDGSRNVFVTLSETNELVRFDASGAETGRVSVGQWPQG</sequence>
<reference evidence="2 3" key="1">
    <citation type="submission" date="2020-03" db="EMBL/GenBank/DDBJ databases">
        <title>Metabolic flexibility allows generalist bacteria to become dominant in a frequently disturbed ecosystem.</title>
        <authorList>
            <person name="Chen Y.-J."/>
            <person name="Leung P.M."/>
            <person name="Bay S.K."/>
            <person name="Hugenholtz P."/>
            <person name="Kessler A.J."/>
            <person name="Shelley G."/>
            <person name="Waite D.W."/>
            <person name="Cook P.L."/>
            <person name="Greening C."/>
        </authorList>
    </citation>
    <scope>NUCLEOTIDE SEQUENCE [LARGE SCALE GENOMIC DNA]</scope>
    <source>
        <strain evidence="2">SS_bin_28</strain>
    </source>
</reference>
<protein>
    <recommendedName>
        <fullName evidence="4">YncE family protein</fullName>
    </recommendedName>
</protein>
<accession>A0A7Y2E9I2</accession>
<dbReference type="Gene3D" id="2.130.10.10">
    <property type="entry name" value="YVTN repeat-like/Quinoprotein amine dehydrogenase"/>
    <property type="match status" value="1"/>
</dbReference>
<feature type="non-terminal residue" evidence="2">
    <location>
        <position position="140"/>
    </location>
</feature>
<comment type="caution">
    <text evidence="2">The sequence shown here is derived from an EMBL/GenBank/DDBJ whole genome shotgun (WGS) entry which is preliminary data.</text>
</comment>
<name>A0A7Y2E9I2_UNCEI</name>
<dbReference type="EMBL" id="JABDJR010000124">
    <property type="protein sequence ID" value="NNF05769.1"/>
    <property type="molecule type" value="Genomic_DNA"/>
</dbReference>
<evidence type="ECO:0008006" key="4">
    <source>
        <dbReference type="Google" id="ProtNLM"/>
    </source>
</evidence>
<dbReference type="InterPro" id="IPR015943">
    <property type="entry name" value="WD40/YVTN_repeat-like_dom_sf"/>
</dbReference>
<dbReference type="InterPro" id="IPR011045">
    <property type="entry name" value="N2O_reductase_N"/>
</dbReference>
<evidence type="ECO:0000256" key="1">
    <source>
        <dbReference type="SAM" id="SignalP"/>
    </source>
</evidence>
<dbReference type="SUPFAM" id="SSF50974">
    <property type="entry name" value="Nitrous oxide reductase, N-terminal domain"/>
    <property type="match status" value="1"/>
</dbReference>
<proteinExistence type="predicted"/>
<keyword evidence="1" id="KW-0732">Signal</keyword>
<evidence type="ECO:0000313" key="3">
    <source>
        <dbReference type="Proteomes" id="UP000547674"/>
    </source>
</evidence>
<feature type="chain" id="PRO_5030916296" description="YncE family protein" evidence="1">
    <location>
        <begin position="21"/>
        <end position="140"/>
    </location>
</feature>
<feature type="signal peptide" evidence="1">
    <location>
        <begin position="1"/>
        <end position="20"/>
    </location>
</feature>
<gene>
    <name evidence="2" type="ORF">HKN21_03325</name>
</gene>
<dbReference type="Proteomes" id="UP000547674">
    <property type="component" value="Unassembled WGS sequence"/>
</dbReference>
<evidence type="ECO:0000313" key="2">
    <source>
        <dbReference type="EMBL" id="NNF05769.1"/>
    </source>
</evidence>
<dbReference type="AlphaFoldDB" id="A0A7Y2E9I2"/>
<organism evidence="2 3">
    <name type="scientific">Eiseniibacteriota bacterium</name>
    <dbReference type="NCBI Taxonomy" id="2212470"/>
    <lineage>
        <taxon>Bacteria</taxon>
        <taxon>Candidatus Eiseniibacteriota</taxon>
    </lineage>
</organism>